<evidence type="ECO:0000313" key="1">
    <source>
        <dbReference type="EMBL" id="SEM69513.1"/>
    </source>
</evidence>
<dbReference type="EMBL" id="FOCP01000001">
    <property type="protein sequence ID" value="SEM69513.1"/>
    <property type="molecule type" value="Genomic_DNA"/>
</dbReference>
<sequence length="68" mass="7680">MDLVKGTHMIKTQYAFKANNTQLIKCELKIKTRTGNVFVYHGLFNSTTAAITDAIDRFEIATIFVRAV</sequence>
<reference evidence="1 2" key="1">
    <citation type="submission" date="2016-10" db="EMBL/GenBank/DDBJ databases">
        <authorList>
            <person name="de Groot N.N."/>
        </authorList>
    </citation>
    <scope>NUCLEOTIDE SEQUENCE [LARGE SCALE GENOMIC DNA]</scope>
    <source>
        <strain evidence="1 2">Nm22</strain>
    </source>
</reference>
<name>A0A1H8AG28_9PROT</name>
<gene>
    <name evidence="1" type="ORF">SAMN05216325_101121</name>
</gene>
<proteinExistence type="predicted"/>
<protein>
    <submittedName>
        <fullName evidence="1">Uncharacterized protein</fullName>
    </submittedName>
</protein>
<organism evidence="1 2">
    <name type="scientific">Nitrosomonas marina</name>
    <dbReference type="NCBI Taxonomy" id="917"/>
    <lineage>
        <taxon>Bacteria</taxon>
        <taxon>Pseudomonadati</taxon>
        <taxon>Pseudomonadota</taxon>
        <taxon>Betaproteobacteria</taxon>
        <taxon>Nitrosomonadales</taxon>
        <taxon>Nitrosomonadaceae</taxon>
        <taxon>Nitrosomonas</taxon>
    </lineage>
</organism>
<dbReference type="Proteomes" id="UP000199459">
    <property type="component" value="Unassembled WGS sequence"/>
</dbReference>
<evidence type="ECO:0000313" key="2">
    <source>
        <dbReference type="Proteomes" id="UP000199459"/>
    </source>
</evidence>
<dbReference type="AlphaFoldDB" id="A0A1H8AG28"/>
<accession>A0A1H8AG28</accession>